<dbReference type="CDD" id="cd16012">
    <property type="entry name" value="ALP"/>
    <property type="match status" value="1"/>
</dbReference>
<feature type="region of interest" description="Disordered" evidence="3">
    <location>
        <begin position="29"/>
        <end position="57"/>
    </location>
</feature>
<name>A0ABS1LAD3_9ACTN</name>
<dbReference type="Proteomes" id="UP000636918">
    <property type="component" value="Unassembled WGS sequence"/>
</dbReference>
<dbReference type="SUPFAM" id="SSF53649">
    <property type="entry name" value="Alkaline phosphatase-like"/>
    <property type="match status" value="1"/>
</dbReference>
<dbReference type="InterPro" id="IPR017850">
    <property type="entry name" value="Alkaline_phosphatase_core_sf"/>
</dbReference>
<evidence type="ECO:0000313" key="6">
    <source>
        <dbReference type="Proteomes" id="UP000636918"/>
    </source>
</evidence>
<keyword evidence="4" id="KW-0732">Signal</keyword>
<dbReference type="SMART" id="SM00098">
    <property type="entry name" value="alkPPc"/>
    <property type="match status" value="1"/>
</dbReference>
<dbReference type="InterPro" id="IPR001952">
    <property type="entry name" value="Alkaline_phosphatase"/>
</dbReference>
<protein>
    <submittedName>
        <fullName evidence="5">Alkaline phosphatase</fullName>
    </submittedName>
</protein>
<comment type="caution">
    <text evidence="5">The sequence shown here is derived from an EMBL/GenBank/DDBJ whole genome shotgun (WGS) entry which is preliminary data.</text>
</comment>
<evidence type="ECO:0000313" key="5">
    <source>
        <dbReference type="EMBL" id="MBL0748645.1"/>
    </source>
</evidence>
<dbReference type="PANTHER" id="PTHR11596">
    <property type="entry name" value="ALKALINE PHOSPHATASE"/>
    <property type="match status" value="1"/>
</dbReference>
<gene>
    <name evidence="5" type="ORF">JI751_13585</name>
</gene>
<evidence type="ECO:0000256" key="3">
    <source>
        <dbReference type="SAM" id="MobiDB-lite"/>
    </source>
</evidence>
<evidence type="ECO:0000256" key="4">
    <source>
        <dbReference type="SAM" id="SignalP"/>
    </source>
</evidence>
<dbReference type="Gene3D" id="3.40.720.10">
    <property type="entry name" value="Alkaline Phosphatase, subunit A"/>
    <property type="match status" value="1"/>
</dbReference>
<dbReference type="PANTHER" id="PTHR11596:SF5">
    <property type="entry name" value="ALKALINE PHOSPHATASE"/>
    <property type="match status" value="1"/>
</dbReference>
<keyword evidence="6" id="KW-1185">Reference proteome</keyword>
<proteinExistence type="inferred from homology"/>
<comment type="similarity">
    <text evidence="2">Belongs to the alkaline phosphatase family.</text>
</comment>
<accession>A0ABS1LAD3</accession>
<reference evidence="5 6" key="1">
    <citation type="submission" date="2021-01" db="EMBL/GenBank/DDBJ databases">
        <title>Genome seq and assembly of Nocardiodes sp. G10.</title>
        <authorList>
            <person name="Chhetri G."/>
        </authorList>
    </citation>
    <scope>NUCLEOTIDE SEQUENCE [LARGE SCALE GENOMIC DNA]</scope>
    <source>
        <strain evidence="5 6">G10</strain>
    </source>
</reference>
<organism evidence="5 6">
    <name type="scientific">Nocardioides baculatus</name>
    <dbReference type="NCBI Taxonomy" id="2801337"/>
    <lineage>
        <taxon>Bacteria</taxon>
        <taxon>Bacillati</taxon>
        <taxon>Actinomycetota</taxon>
        <taxon>Actinomycetes</taxon>
        <taxon>Propionibacteriales</taxon>
        <taxon>Nocardioidaceae</taxon>
        <taxon>Nocardioides</taxon>
    </lineage>
</organism>
<dbReference type="RefSeq" id="WP_201937515.1">
    <property type="nucleotide sequence ID" value="NZ_JAERSG010000004.1"/>
</dbReference>
<dbReference type="PRINTS" id="PR00113">
    <property type="entry name" value="ALKPHPHTASE"/>
</dbReference>
<sequence>MKRLPLVTLAVGTALGLAVGVAGTLAYDASPDDTDAPTTGPTDGPTTQPSAEPGQAAPRSVILLIGDGMDDSMITAARNYSVGAAGRLVLDGLPATGAMTTYGLVPGPGPDHAIDYVSDSAATASGFSTGVKTIDGRISQGPSDATVVPGEDHETVLEAFARAGKRTGNVSTADITDATPAAAATHVNDRTCQDPTTMSACPAALKSAGGRGSIAEQLLDAGVDLLLGGGQQRFDRALEDGSASLLDHATTDRGYRSVRTADELAAVDDLAGGRLLGLFAPVHLTRKYAPLEARPGGATTADGRCVEQDRGTEPTVAQMTSTALDLLDDPDGFFLQVEAASVDKAEHERDICGAIGELEDLDEAVETALDYQGEHPDTLVVVTGDHAHSTQIVMDDKGGIDTATVTTADGDPMTVAYSTAYREATDGKERGKATHTGTQIRVAAIGPGAERVTGVIDQTELHAIMLGQ</sequence>
<dbReference type="Pfam" id="PF00245">
    <property type="entry name" value="Alk_phosphatase"/>
    <property type="match status" value="1"/>
</dbReference>
<evidence type="ECO:0000256" key="1">
    <source>
        <dbReference type="ARBA" id="ARBA00022553"/>
    </source>
</evidence>
<evidence type="ECO:0000256" key="2">
    <source>
        <dbReference type="RuleBase" id="RU003946"/>
    </source>
</evidence>
<feature type="compositionally biased region" description="Low complexity" evidence="3">
    <location>
        <begin position="36"/>
        <end position="50"/>
    </location>
</feature>
<feature type="signal peptide" evidence="4">
    <location>
        <begin position="1"/>
        <end position="26"/>
    </location>
</feature>
<keyword evidence="1" id="KW-0597">Phosphoprotein</keyword>
<feature type="chain" id="PRO_5045755674" evidence="4">
    <location>
        <begin position="27"/>
        <end position="468"/>
    </location>
</feature>
<dbReference type="EMBL" id="JAERSG010000004">
    <property type="protein sequence ID" value="MBL0748645.1"/>
    <property type="molecule type" value="Genomic_DNA"/>
</dbReference>